<dbReference type="InterPro" id="IPR029021">
    <property type="entry name" value="Prot-tyrosine_phosphatase-like"/>
</dbReference>
<keyword evidence="5" id="KW-0904">Protein phosphatase</keyword>
<dbReference type="SUPFAM" id="SSF52799">
    <property type="entry name" value="(Phosphotyrosine protein) phosphatases II"/>
    <property type="match status" value="1"/>
</dbReference>
<dbReference type="PROSITE" id="PS00383">
    <property type="entry name" value="TYR_PHOSPHATASE_1"/>
    <property type="match status" value="1"/>
</dbReference>
<evidence type="ECO:0000256" key="5">
    <source>
        <dbReference type="ARBA" id="ARBA00022912"/>
    </source>
</evidence>
<comment type="catalytic activity">
    <reaction evidence="15">
        <text>1,2-di-(9Z-octadecenoyl)-sn-glycero-3-phospho-(1'-sn-glycerol-3'-phosphate) + H2O = 1,2-di-(9Z-octadecenoyl)-sn-glycero-3-phospho-(1'-sn-glycerol) + phosphate</text>
        <dbReference type="Rhea" id="RHEA:42304"/>
        <dbReference type="ChEBI" id="CHEBI:15377"/>
        <dbReference type="ChEBI" id="CHEBI:43474"/>
        <dbReference type="ChEBI" id="CHEBI:75163"/>
        <dbReference type="ChEBI" id="CHEBI:78907"/>
    </reaction>
    <physiologicalReaction direction="left-to-right" evidence="15">
        <dbReference type="Rhea" id="RHEA:42305"/>
    </physiologicalReaction>
</comment>
<evidence type="ECO:0000256" key="15">
    <source>
        <dbReference type="ARBA" id="ARBA00052632"/>
    </source>
</evidence>
<dbReference type="GO" id="GO:0004439">
    <property type="term" value="F:phosphatidylinositol-4,5-bisphosphate 5-phosphatase activity"/>
    <property type="evidence" value="ECO:0007669"/>
    <property type="project" value="TreeGrafter"/>
</dbReference>
<evidence type="ECO:0000256" key="13">
    <source>
        <dbReference type="ARBA" id="ARBA00051818"/>
    </source>
</evidence>
<evidence type="ECO:0000256" key="6">
    <source>
        <dbReference type="ARBA" id="ARBA00023098"/>
    </source>
</evidence>
<evidence type="ECO:0000256" key="17">
    <source>
        <dbReference type="ARBA" id="ARBA00069309"/>
    </source>
</evidence>
<accession>A0A834RAR1</accession>
<dbReference type="GO" id="GO:0008962">
    <property type="term" value="F:phosphatidylglycerophosphatase activity"/>
    <property type="evidence" value="ECO:0007669"/>
    <property type="project" value="UniProtKB-EC"/>
</dbReference>
<dbReference type="PROSITE" id="PS50056">
    <property type="entry name" value="TYR_PHOSPHATASE_2"/>
    <property type="match status" value="1"/>
</dbReference>
<evidence type="ECO:0000256" key="9">
    <source>
        <dbReference type="ARBA" id="ARBA00023264"/>
    </source>
</evidence>
<keyword evidence="7" id="KW-0472">Membrane</keyword>
<evidence type="ECO:0000256" key="10">
    <source>
        <dbReference type="ARBA" id="ARBA00024192"/>
    </source>
</evidence>
<proteinExistence type="predicted"/>
<dbReference type="Gene3D" id="3.90.190.10">
    <property type="entry name" value="Protein tyrosine phosphatase superfamily"/>
    <property type="match status" value="1"/>
</dbReference>
<keyword evidence="8" id="KW-0594">Phospholipid biosynthesis</keyword>
<comment type="catalytic activity">
    <reaction evidence="14">
        <text>1,2-dibutyryl-sn-glycero-3-phospho-(1D-myo-inositol-5-phosphate) + H2O = 1,2-dibutyryl-sn-glycero-3-phospho-(1D-myo-inositol) + phosphate</text>
        <dbReference type="Rhea" id="RHEA:42584"/>
        <dbReference type="ChEBI" id="CHEBI:15377"/>
        <dbReference type="ChEBI" id="CHEBI:43474"/>
        <dbReference type="ChEBI" id="CHEBI:82605"/>
        <dbReference type="ChEBI" id="CHEBI:82606"/>
    </reaction>
    <physiologicalReaction direction="left-to-right" evidence="14">
        <dbReference type="Rhea" id="RHEA:42585"/>
    </physiologicalReaction>
</comment>
<sequence>MRSASFIFVFDFCFPLNNNVRQNCLYVSLAYNLILNRINLRKWYHRIDQHVLLGALPMKGKFPTMLIQKENVRAVISMNRDFELDFAGMNTQEWNKMGIEFLQLPTKDFGVPSLPNLQKGVQMIESVIDRYRSPDSIVNDQKPSIYIHCKAGRTRSSTLVACYLVKTYDMTPQEAVIFIREKRSHIDLKKSHIEMIQKYRDSLKL</sequence>
<dbReference type="EnsemblMetazoa" id="SSS_2343s_mrna">
    <property type="protein sequence ID" value="KAF7493136.1"/>
    <property type="gene ID" value="SSS_2343"/>
</dbReference>
<evidence type="ECO:0000256" key="4">
    <source>
        <dbReference type="ARBA" id="ARBA00022801"/>
    </source>
</evidence>
<dbReference type="EMBL" id="WVUK01000056">
    <property type="protein sequence ID" value="KAF7493136.1"/>
    <property type="molecule type" value="Genomic_DNA"/>
</dbReference>
<comment type="subcellular location">
    <subcellularLocation>
        <location evidence="1">Membrane</location>
    </subcellularLocation>
</comment>
<evidence type="ECO:0000313" key="20">
    <source>
        <dbReference type="EMBL" id="KAF7493136.1"/>
    </source>
</evidence>
<evidence type="ECO:0000313" key="22">
    <source>
        <dbReference type="Proteomes" id="UP000070412"/>
    </source>
</evidence>
<comment type="catalytic activity">
    <reaction evidence="13">
        <text>a 1-acyl-2-hexanoyl-sn-glycero-3-phospho-(1D-myo-inositol-5-phosphate) + H2O = a 1-acyl-2-hexanoyl-sn-glycero-3-phospho-(1D-myo-inositol) + phosphate</text>
        <dbReference type="Rhea" id="RHEA:42320"/>
        <dbReference type="ChEBI" id="CHEBI:15377"/>
        <dbReference type="ChEBI" id="CHEBI:43474"/>
        <dbReference type="ChEBI" id="CHEBI:78930"/>
        <dbReference type="ChEBI" id="CHEBI:78931"/>
    </reaction>
    <physiologicalReaction direction="left-to-right" evidence="13">
        <dbReference type="Rhea" id="RHEA:42321"/>
    </physiologicalReaction>
</comment>
<evidence type="ECO:0000256" key="12">
    <source>
        <dbReference type="ARBA" id="ARBA00050944"/>
    </source>
</evidence>
<dbReference type="EC" id="3.1.3.27" evidence="11"/>
<dbReference type="PROSITE" id="PS50054">
    <property type="entry name" value="TYR_PHOSPHATASE_DUAL"/>
    <property type="match status" value="1"/>
</dbReference>
<dbReference type="Proteomes" id="UP000070412">
    <property type="component" value="Unassembled WGS sequence"/>
</dbReference>
<evidence type="ECO:0000256" key="7">
    <source>
        <dbReference type="ARBA" id="ARBA00023136"/>
    </source>
</evidence>
<comment type="pathway">
    <text evidence="10">Phospholipid metabolism; phosphatidylglycerol biosynthesis; phosphatidylglycerol from CDP-diacylglycerol: step 2/2.</text>
</comment>
<dbReference type="InterPro" id="IPR042165">
    <property type="entry name" value="PTPMT1"/>
</dbReference>
<evidence type="ECO:0000313" key="21">
    <source>
        <dbReference type="EnsemblMetazoa" id="KAF7493136.1"/>
    </source>
</evidence>
<reference evidence="21" key="3">
    <citation type="submission" date="2022-06" db="UniProtKB">
        <authorList>
            <consortium name="EnsemblMetazoa"/>
        </authorList>
    </citation>
    <scope>IDENTIFICATION</scope>
</reference>
<keyword evidence="3" id="KW-0444">Lipid biosynthesis</keyword>
<dbReference type="GO" id="GO:0005737">
    <property type="term" value="C:cytoplasm"/>
    <property type="evidence" value="ECO:0007669"/>
    <property type="project" value="UniProtKB-ARBA"/>
</dbReference>
<evidence type="ECO:0000256" key="2">
    <source>
        <dbReference type="ARBA" id="ARBA00005189"/>
    </source>
</evidence>
<dbReference type="GO" id="GO:0008654">
    <property type="term" value="P:phospholipid biosynthetic process"/>
    <property type="evidence" value="ECO:0007669"/>
    <property type="project" value="UniProtKB-KW"/>
</dbReference>
<organism evidence="20">
    <name type="scientific">Sarcoptes scabiei</name>
    <name type="common">Itch mite</name>
    <name type="synonym">Acarus scabiei</name>
    <dbReference type="NCBI Taxonomy" id="52283"/>
    <lineage>
        <taxon>Eukaryota</taxon>
        <taxon>Metazoa</taxon>
        <taxon>Ecdysozoa</taxon>
        <taxon>Arthropoda</taxon>
        <taxon>Chelicerata</taxon>
        <taxon>Arachnida</taxon>
        <taxon>Acari</taxon>
        <taxon>Acariformes</taxon>
        <taxon>Sarcoptiformes</taxon>
        <taxon>Astigmata</taxon>
        <taxon>Psoroptidia</taxon>
        <taxon>Sarcoptoidea</taxon>
        <taxon>Sarcoptidae</taxon>
        <taxon>Sarcoptinae</taxon>
        <taxon>Sarcoptes</taxon>
    </lineage>
</organism>
<dbReference type="SMART" id="SM00195">
    <property type="entry name" value="DSPc"/>
    <property type="match status" value="1"/>
</dbReference>
<dbReference type="InterPro" id="IPR000340">
    <property type="entry name" value="Dual-sp_phosphatase_cat-dom"/>
</dbReference>
<dbReference type="AlphaFoldDB" id="A0A834RAR1"/>
<name>A0A834RAR1_SARSC</name>
<dbReference type="InterPro" id="IPR016130">
    <property type="entry name" value="Tyr_Pase_AS"/>
</dbReference>
<dbReference type="GO" id="GO:0004721">
    <property type="term" value="F:phosphoprotein phosphatase activity"/>
    <property type="evidence" value="ECO:0007669"/>
    <property type="project" value="UniProtKB-KW"/>
</dbReference>
<dbReference type="GO" id="GO:0016020">
    <property type="term" value="C:membrane"/>
    <property type="evidence" value="ECO:0007669"/>
    <property type="project" value="UniProtKB-SubCell"/>
</dbReference>
<keyword evidence="4" id="KW-0378">Hydrolase</keyword>
<evidence type="ECO:0000256" key="3">
    <source>
        <dbReference type="ARBA" id="ARBA00022516"/>
    </source>
</evidence>
<comment type="catalytic activity">
    <reaction evidence="16">
        <text>1,2-dioctanoyl-sn-glycero-3-phospho-(1D-myo-inositol-5-phosphate) + H2O = 1,2-dioctanoyl-sn-glycero-3-phospho-(1D-myo-inositol) + phosphate</text>
        <dbReference type="Rhea" id="RHEA:42308"/>
        <dbReference type="ChEBI" id="CHEBI:15377"/>
        <dbReference type="ChEBI" id="CHEBI:43474"/>
        <dbReference type="ChEBI" id="CHEBI:65221"/>
        <dbReference type="ChEBI" id="CHEBI:78911"/>
    </reaction>
    <physiologicalReaction direction="left-to-right" evidence="16">
        <dbReference type="Rhea" id="RHEA:42309"/>
    </physiologicalReaction>
</comment>
<dbReference type="FunFam" id="3.90.190.10:FF:000060">
    <property type="entry name" value="Phosphatidylglycerophosphatase and protein-tyrosine phosphatase 1"/>
    <property type="match status" value="1"/>
</dbReference>
<keyword evidence="9" id="KW-1208">Phospholipid metabolism</keyword>
<comment type="pathway">
    <text evidence="2">Lipid metabolism.</text>
</comment>
<protein>
    <recommendedName>
        <fullName evidence="17">Phosphatidylglycerophosphatase and protein-tyrosine phosphatase 1</fullName>
        <ecNumber evidence="11">3.1.3.27</ecNumber>
    </recommendedName>
</protein>
<gene>
    <name evidence="20" type="ORF">SSS_2343</name>
</gene>
<dbReference type="PANTHER" id="PTHR46712">
    <property type="entry name" value="PHOSPHATIDYLGLYCEROPHOSPHATASE AND PROTEIN-TYROSINE PHOSPHATASE 1"/>
    <property type="match status" value="1"/>
</dbReference>
<evidence type="ECO:0000259" key="19">
    <source>
        <dbReference type="PROSITE" id="PS50056"/>
    </source>
</evidence>
<reference evidence="20" key="2">
    <citation type="submission" date="2020-01" db="EMBL/GenBank/DDBJ databases">
        <authorList>
            <person name="Korhonen P.K.K."/>
            <person name="Guangxu M.G."/>
            <person name="Wang T.W."/>
            <person name="Stroehlein A.J.S."/>
            <person name="Young N.D."/>
            <person name="Ang C.-S.A."/>
            <person name="Fernando D.W.F."/>
            <person name="Lu H.L."/>
            <person name="Taylor S.T."/>
            <person name="Ehtesham M.E.M."/>
            <person name="Najaraj S.H.N."/>
            <person name="Harsha G.H.G."/>
            <person name="Madugundu A.M."/>
            <person name="Renuse S.R."/>
            <person name="Holt D.H."/>
            <person name="Pandey A.P."/>
            <person name="Papenfuss A.P."/>
            <person name="Gasser R.B.G."/>
            <person name="Fischer K.F."/>
        </authorList>
    </citation>
    <scope>NUCLEOTIDE SEQUENCE</scope>
    <source>
        <strain evidence="20">SSS_KF_BRIS2020</strain>
    </source>
</reference>
<keyword evidence="22" id="KW-1185">Reference proteome</keyword>
<dbReference type="InterPro" id="IPR044596">
    <property type="entry name" value="PTPMT1-like"/>
</dbReference>
<evidence type="ECO:0000256" key="1">
    <source>
        <dbReference type="ARBA" id="ARBA00004370"/>
    </source>
</evidence>
<dbReference type="OrthoDB" id="273181at2759"/>
<evidence type="ECO:0000256" key="11">
    <source>
        <dbReference type="ARBA" id="ARBA00024224"/>
    </source>
</evidence>
<dbReference type="InterPro" id="IPR000387">
    <property type="entry name" value="Tyr_Pase_dom"/>
</dbReference>
<evidence type="ECO:0000256" key="14">
    <source>
        <dbReference type="ARBA" id="ARBA00052505"/>
    </source>
</evidence>
<comment type="catalytic activity">
    <reaction evidence="12">
        <text>a 1,2-diacyl-sn-glycero-3-phospho-(1'-sn-glycero-3'-phosphate) + H2O = a 1,2-diacyl-sn-glycero-3-phospho-(1'-sn-glycerol) + phosphate</text>
        <dbReference type="Rhea" id="RHEA:33751"/>
        <dbReference type="ChEBI" id="CHEBI:15377"/>
        <dbReference type="ChEBI" id="CHEBI:43474"/>
        <dbReference type="ChEBI" id="CHEBI:60110"/>
        <dbReference type="ChEBI" id="CHEBI:64716"/>
        <dbReference type="EC" id="3.1.3.27"/>
    </reaction>
    <physiologicalReaction direction="left-to-right" evidence="12">
        <dbReference type="Rhea" id="RHEA:33752"/>
    </physiologicalReaction>
</comment>
<dbReference type="InterPro" id="IPR020422">
    <property type="entry name" value="TYR_PHOSPHATASE_DUAL_dom"/>
</dbReference>
<dbReference type="PANTHER" id="PTHR46712:SF1">
    <property type="entry name" value="PHOSPHATIDYLGLYCEROPHOSPHATASE AND PROTEIN-TYROSINE PHOSPHATASE 1"/>
    <property type="match status" value="1"/>
</dbReference>
<reference evidence="22" key="1">
    <citation type="journal article" date="2020" name="PLoS Negl. Trop. Dis.">
        <title>High-quality nuclear genome for Sarcoptes scabiei-A critical resource for a neglected parasite.</title>
        <authorList>
            <person name="Korhonen P.K."/>
            <person name="Gasser R.B."/>
            <person name="Ma G."/>
            <person name="Wang T."/>
            <person name="Stroehlein A.J."/>
            <person name="Young N.D."/>
            <person name="Ang C.S."/>
            <person name="Fernando D.D."/>
            <person name="Lu H.C."/>
            <person name="Taylor S."/>
            <person name="Reynolds S.L."/>
            <person name="Mofiz E."/>
            <person name="Najaraj S.H."/>
            <person name="Gowda H."/>
            <person name="Madugundu A."/>
            <person name="Renuse S."/>
            <person name="Holt D."/>
            <person name="Pandey A."/>
            <person name="Papenfuss A.T."/>
            <person name="Fischer K."/>
        </authorList>
    </citation>
    <scope>NUCLEOTIDE SEQUENCE [LARGE SCALE GENOMIC DNA]</scope>
</reference>
<dbReference type="CDD" id="cd14524">
    <property type="entry name" value="PTPMT1"/>
    <property type="match status" value="1"/>
</dbReference>
<evidence type="ECO:0000256" key="8">
    <source>
        <dbReference type="ARBA" id="ARBA00023209"/>
    </source>
</evidence>
<evidence type="ECO:0000256" key="16">
    <source>
        <dbReference type="ARBA" id="ARBA00052780"/>
    </source>
</evidence>
<dbReference type="Pfam" id="PF00782">
    <property type="entry name" value="DSPc"/>
    <property type="match status" value="1"/>
</dbReference>
<feature type="domain" description="Tyrosine specific protein phosphatases" evidence="19">
    <location>
        <begin position="118"/>
        <end position="194"/>
    </location>
</feature>
<keyword evidence="6" id="KW-0443">Lipid metabolism</keyword>
<evidence type="ECO:0000259" key="18">
    <source>
        <dbReference type="PROSITE" id="PS50054"/>
    </source>
</evidence>
<feature type="domain" description="Tyrosine-protein phosphatase" evidence="18">
    <location>
        <begin position="43"/>
        <end position="205"/>
    </location>
</feature>